<evidence type="ECO:0000256" key="2">
    <source>
        <dbReference type="ARBA" id="ARBA00022829"/>
    </source>
</evidence>
<organism evidence="7 8">
    <name type="scientific">Parasphingorhabdus flavimaris</name>
    <dbReference type="NCBI Taxonomy" id="266812"/>
    <lineage>
        <taxon>Bacteria</taxon>
        <taxon>Pseudomonadati</taxon>
        <taxon>Pseudomonadota</taxon>
        <taxon>Alphaproteobacteria</taxon>
        <taxon>Sphingomonadales</taxon>
        <taxon>Sphingomonadaceae</taxon>
        <taxon>Parasphingorhabdus</taxon>
    </lineage>
</organism>
<dbReference type="Gene3D" id="3.90.1530.30">
    <property type="match status" value="1"/>
</dbReference>
<evidence type="ECO:0000256" key="3">
    <source>
        <dbReference type="ARBA" id="ARBA00023125"/>
    </source>
</evidence>
<feature type="region of interest" description="Disordered" evidence="5">
    <location>
        <begin position="1"/>
        <end position="53"/>
    </location>
</feature>
<evidence type="ECO:0000313" key="7">
    <source>
        <dbReference type="EMBL" id="NVD28929.1"/>
    </source>
</evidence>
<comment type="similarity">
    <text evidence="1">Belongs to the ParB family.</text>
</comment>
<dbReference type="SUPFAM" id="SSF110849">
    <property type="entry name" value="ParB/Sulfiredoxin"/>
    <property type="match status" value="1"/>
</dbReference>
<dbReference type="CDD" id="cd16393">
    <property type="entry name" value="SPO0J_N"/>
    <property type="match status" value="1"/>
</dbReference>
<dbReference type="InterPro" id="IPR057240">
    <property type="entry name" value="ParB_dimer_C"/>
</dbReference>
<dbReference type="InterPro" id="IPR041468">
    <property type="entry name" value="HTH_ParB/Spo0J"/>
</dbReference>
<comment type="function">
    <text evidence="4">Involved in chromosome partition. Localize to both poles of the predivisional cell following completion of DNA replication. Binds to the DNA origin of replication.</text>
</comment>
<reference evidence="7 8" key="1">
    <citation type="submission" date="2020-06" db="EMBL/GenBank/DDBJ databases">
        <authorList>
            <person name="Kim S.-J."/>
            <person name="Park S.-J."/>
        </authorList>
    </citation>
    <scope>NUCLEOTIDE SEQUENCE [LARGE SCALE GENOMIC DNA]</scope>
    <source>
        <strain evidence="7 8">SW-151</strain>
    </source>
</reference>
<sequence length="321" mass="35124">MAEDNVQEDTSRKAPKRATGLGRGLNSLFGDIQREEPINTSAQSGGDSDGAEQVTGTVIDGLRSIAVSDIRPNPDQPRQTFNTDALDELADSMRQRGVIQPIVVRPHGKNFQIVAGERRWRAAQRARLHQIPAVVRNLSDEETLEIAIVENVQRKDLNAIEEAEAYAKLSQDFGHSQSRLAEVVGKSRSHIANLMRLLELPDSVKTLVVDEKLTMGHARALINAPNADELAPQIVKQGMSVRDVERMVRKALAGDKPVSAKKQALMSETDADIQALETHLGDLLGLKVNIQSNGQGGAMSIEYANLDQLDLICQRLTGEHI</sequence>
<dbReference type="PANTHER" id="PTHR33375">
    <property type="entry name" value="CHROMOSOME-PARTITIONING PROTEIN PARB-RELATED"/>
    <property type="match status" value="1"/>
</dbReference>
<evidence type="ECO:0000256" key="1">
    <source>
        <dbReference type="ARBA" id="ARBA00006295"/>
    </source>
</evidence>
<comment type="caution">
    <text evidence="7">The sequence shown here is derived from an EMBL/GenBank/DDBJ whole genome shotgun (WGS) entry which is preliminary data.</text>
</comment>
<evidence type="ECO:0000256" key="4">
    <source>
        <dbReference type="ARBA" id="ARBA00025472"/>
    </source>
</evidence>
<keyword evidence="8" id="KW-1185">Reference proteome</keyword>
<dbReference type="Gene3D" id="1.10.10.2830">
    <property type="match status" value="1"/>
</dbReference>
<gene>
    <name evidence="7" type="ORF">HUO14_13590</name>
</gene>
<accession>A0ABX2N5H2</accession>
<dbReference type="NCBIfam" id="TIGR00180">
    <property type="entry name" value="parB_part"/>
    <property type="match status" value="1"/>
</dbReference>
<dbReference type="Proteomes" id="UP000652427">
    <property type="component" value="Unassembled WGS sequence"/>
</dbReference>
<dbReference type="RefSeq" id="WP_176280376.1">
    <property type="nucleotide sequence ID" value="NZ_JABWMH010000004.1"/>
</dbReference>
<evidence type="ECO:0000313" key="8">
    <source>
        <dbReference type="Proteomes" id="UP000652427"/>
    </source>
</evidence>
<dbReference type="EMBL" id="JABWMH010000004">
    <property type="protein sequence ID" value="NVD28929.1"/>
    <property type="molecule type" value="Genomic_DNA"/>
</dbReference>
<evidence type="ECO:0000259" key="6">
    <source>
        <dbReference type="SMART" id="SM00470"/>
    </source>
</evidence>
<dbReference type="Pfam" id="PF02195">
    <property type="entry name" value="ParB_N"/>
    <property type="match status" value="1"/>
</dbReference>
<dbReference type="Pfam" id="PF23552">
    <property type="entry name" value="ParB_C"/>
    <property type="match status" value="1"/>
</dbReference>
<name>A0ABX2N5H2_9SPHN</name>
<proteinExistence type="inferred from homology"/>
<dbReference type="SMART" id="SM00470">
    <property type="entry name" value="ParB"/>
    <property type="match status" value="1"/>
</dbReference>
<dbReference type="InterPro" id="IPR003115">
    <property type="entry name" value="ParB_N"/>
</dbReference>
<keyword evidence="2" id="KW-0159">Chromosome partition</keyword>
<dbReference type="InterPro" id="IPR036086">
    <property type="entry name" value="ParB/Sulfiredoxin_sf"/>
</dbReference>
<keyword evidence="3" id="KW-0238">DNA-binding</keyword>
<protein>
    <submittedName>
        <fullName evidence="7">ParB/RepB/Spo0J family partition protein</fullName>
    </submittedName>
</protein>
<dbReference type="PANTHER" id="PTHR33375:SF1">
    <property type="entry name" value="CHROMOSOME-PARTITIONING PROTEIN PARB-RELATED"/>
    <property type="match status" value="1"/>
</dbReference>
<dbReference type="InterPro" id="IPR050336">
    <property type="entry name" value="Chromosome_partition/occlusion"/>
</dbReference>
<dbReference type="InterPro" id="IPR004437">
    <property type="entry name" value="ParB/RepB/Spo0J"/>
</dbReference>
<dbReference type="Pfam" id="PF17762">
    <property type="entry name" value="HTH_ParB"/>
    <property type="match status" value="1"/>
</dbReference>
<feature type="domain" description="ParB-like N-terminal" evidence="6">
    <location>
        <begin position="63"/>
        <end position="152"/>
    </location>
</feature>
<evidence type="ECO:0000256" key="5">
    <source>
        <dbReference type="SAM" id="MobiDB-lite"/>
    </source>
</evidence>